<dbReference type="STRING" id="84588.SYNW1463"/>
<reference evidence="1 2" key="1">
    <citation type="journal article" date="2003" name="Nature">
        <title>The genome of a motile marine Synechococcus.</title>
        <authorList>
            <person name="Palenik B."/>
            <person name="Brahamsha B."/>
            <person name="Larimer F."/>
            <person name="Land M."/>
            <person name="Hauser L."/>
            <person name="Chain P."/>
            <person name="Lamerdin J."/>
            <person name="Regala W."/>
            <person name="Allen E.A."/>
            <person name="McCarren J."/>
            <person name="Paulsen I."/>
            <person name="Dufresne A."/>
            <person name="Partensky F."/>
            <person name="Webb E."/>
            <person name="Waterbury J."/>
        </authorList>
    </citation>
    <scope>NUCLEOTIDE SEQUENCE [LARGE SCALE GENOMIC DNA]</scope>
    <source>
        <strain evidence="1 2">WH8102</strain>
    </source>
</reference>
<dbReference type="Proteomes" id="UP000001422">
    <property type="component" value="Chromosome"/>
</dbReference>
<evidence type="ECO:0000313" key="2">
    <source>
        <dbReference type="Proteomes" id="UP000001422"/>
    </source>
</evidence>
<evidence type="ECO:0000313" key="1">
    <source>
        <dbReference type="EMBL" id="CAE07978.1"/>
    </source>
</evidence>
<organism evidence="1 2">
    <name type="scientific">Parasynechococcus marenigrum (strain WH8102)</name>
    <dbReference type="NCBI Taxonomy" id="84588"/>
    <lineage>
        <taxon>Bacteria</taxon>
        <taxon>Bacillati</taxon>
        <taxon>Cyanobacteriota</taxon>
        <taxon>Cyanophyceae</taxon>
        <taxon>Synechococcales</taxon>
        <taxon>Prochlorococcaceae</taxon>
        <taxon>Parasynechococcus</taxon>
        <taxon>Parasynechococcus marenigrum</taxon>
    </lineage>
</organism>
<name>Q7U676_PARMW</name>
<sequence length="61" mass="6771">MTLGELFLEAMSSGVITNGEMTWITDHQPQFSRTEEAVALRLGRMIDEGSIQLGCRMPLSN</sequence>
<protein>
    <submittedName>
        <fullName evidence="1">Uncharacterized protein</fullName>
    </submittedName>
</protein>
<dbReference type="eggNOG" id="ENOG502ZNX5">
    <property type="taxonomic scope" value="Bacteria"/>
</dbReference>
<gene>
    <name evidence="1" type="ordered locus">SYNW1463</name>
</gene>
<dbReference type="AlphaFoldDB" id="Q7U676"/>
<proteinExistence type="predicted"/>
<accession>Q7U676</accession>
<dbReference type="KEGG" id="syw:SYNW1463"/>
<dbReference type="RefSeq" id="WP_011128327.1">
    <property type="nucleotide sequence ID" value="NC_005070.1"/>
</dbReference>
<dbReference type="HOGENOM" id="CLU_188251_0_0_3"/>
<dbReference type="EMBL" id="BX569693">
    <property type="protein sequence ID" value="CAE07978.1"/>
    <property type="molecule type" value="Genomic_DNA"/>
</dbReference>
<keyword evidence="2" id="KW-1185">Reference proteome</keyword>